<evidence type="ECO:0000313" key="4">
    <source>
        <dbReference type="EMBL" id="CAF4317140.1"/>
    </source>
</evidence>
<accession>A0A814HMP6</accession>
<dbReference type="EMBL" id="CAJOBC010003456">
    <property type="protein sequence ID" value="CAF3784642.1"/>
    <property type="molecule type" value="Genomic_DNA"/>
</dbReference>
<dbReference type="Proteomes" id="UP000677228">
    <property type="component" value="Unassembled WGS sequence"/>
</dbReference>
<dbReference type="Proteomes" id="UP000663829">
    <property type="component" value="Unassembled WGS sequence"/>
</dbReference>
<dbReference type="EMBL" id="CAJNOK010037353">
    <property type="protein sequence ID" value="CAF1530148.1"/>
    <property type="molecule type" value="Genomic_DNA"/>
</dbReference>
<evidence type="ECO:0000313" key="3">
    <source>
        <dbReference type="EMBL" id="CAF3784642.1"/>
    </source>
</evidence>
<evidence type="ECO:0000313" key="5">
    <source>
        <dbReference type="Proteomes" id="UP000663829"/>
    </source>
</evidence>
<dbReference type="EMBL" id="CAJNOQ010003456">
    <property type="protein sequence ID" value="CAF1013242.1"/>
    <property type="molecule type" value="Genomic_DNA"/>
</dbReference>
<keyword evidence="5" id="KW-1185">Reference proteome</keyword>
<sequence length="82" mass="9041">MFNCPLLSGTIVTVKSFLYKDDKVTRRGIVLSSFTYNSTKDAYIYTVPVISIDSTRKNTALFQKSIIPENTGSGGINVPSFL</sequence>
<evidence type="ECO:0000313" key="1">
    <source>
        <dbReference type="EMBL" id="CAF1013242.1"/>
    </source>
</evidence>
<dbReference type="AlphaFoldDB" id="A0A814HMP6"/>
<organism evidence="1 5">
    <name type="scientific">Didymodactylos carnosus</name>
    <dbReference type="NCBI Taxonomy" id="1234261"/>
    <lineage>
        <taxon>Eukaryota</taxon>
        <taxon>Metazoa</taxon>
        <taxon>Spiralia</taxon>
        <taxon>Gnathifera</taxon>
        <taxon>Rotifera</taxon>
        <taxon>Eurotatoria</taxon>
        <taxon>Bdelloidea</taxon>
        <taxon>Philodinida</taxon>
        <taxon>Philodinidae</taxon>
        <taxon>Didymodactylos</taxon>
    </lineage>
</organism>
<proteinExistence type="predicted"/>
<dbReference type="EMBL" id="CAJOBA010059583">
    <property type="protein sequence ID" value="CAF4317140.1"/>
    <property type="molecule type" value="Genomic_DNA"/>
</dbReference>
<dbReference type="Proteomes" id="UP000681722">
    <property type="component" value="Unassembled WGS sequence"/>
</dbReference>
<gene>
    <name evidence="1" type="ORF">GPM918_LOCUS14378</name>
    <name evidence="2" type="ORF">OVA965_LOCUS38212</name>
    <name evidence="3" type="ORF">SRO942_LOCUS14378</name>
    <name evidence="4" type="ORF">TMI583_LOCUS39381</name>
</gene>
<dbReference type="Proteomes" id="UP000682733">
    <property type="component" value="Unassembled WGS sequence"/>
</dbReference>
<name>A0A814HMP6_9BILA</name>
<protein>
    <submittedName>
        <fullName evidence="1">Uncharacterized protein</fullName>
    </submittedName>
</protein>
<evidence type="ECO:0000313" key="2">
    <source>
        <dbReference type="EMBL" id="CAF1530148.1"/>
    </source>
</evidence>
<reference evidence="1" key="1">
    <citation type="submission" date="2021-02" db="EMBL/GenBank/DDBJ databases">
        <authorList>
            <person name="Nowell W R."/>
        </authorList>
    </citation>
    <scope>NUCLEOTIDE SEQUENCE</scope>
</reference>
<comment type="caution">
    <text evidence="1">The sequence shown here is derived from an EMBL/GenBank/DDBJ whole genome shotgun (WGS) entry which is preliminary data.</text>
</comment>